<name>A0A8S1E3G1_9INSE</name>
<dbReference type="PANTHER" id="PTHR24198:SF195">
    <property type="entry name" value="DEATH DOMAIN-CONTAINING PROTEIN"/>
    <property type="match status" value="1"/>
</dbReference>
<dbReference type="Proteomes" id="UP000494165">
    <property type="component" value="Unassembled WGS sequence"/>
</dbReference>
<organism evidence="4 5">
    <name type="scientific">Cloeon dipterum</name>
    <dbReference type="NCBI Taxonomy" id="197152"/>
    <lineage>
        <taxon>Eukaryota</taxon>
        <taxon>Metazoa</taxon>
        <taxon>Ecdysozoa</taxon>
        <taxon>Arthropoda</taxon>
        <taxon>Hexapoda</taxon>
        <taxon>Insecta</taxon>
        <taxon>Pterygota</taxon>
        <taxon>Palaeoptera</taxon>
        <taxon>Ephemeroptera</taxon>
        <taxon>Pisciforma</taxon>
        <taxon>Baetidae</taxon>
        <taxon>Cloeon</taxon>
    </lineage>
</organism>
<gene>
    <name evidence="4" type="ORF">CLODIP_2_CD11972</name>
</gene>
<evidence type="ECO:0000256" key="2">
    <source>
        <dbReference type="ARBA" id="ARBA00023043"/>
    </source>
</evidence>
<dbReference type="OrthoDB" id="6593077at2759"/>
<feature type="repeat" description="ANK" evidence="3">
    <location>
        <begin position="43"/>
        <end position="75"/>
    </location>
</feature>
<dbReference type="Gene3D" id="1.25.40.20">
    <property type="entry name" value="Ankyrin repeat-containing domain"/>
    <property type="match status" value="3"/>
</dbReference>
<feature type="repeat" description="ANK" evidence="3">
    <location>
        <begin position="666"/>
        <end position="698"/>
    </location>
</feature>
<dbReference type="SMART" id="SM00248">
    <property type="entry name" value="ANK"/>
    <property type="match status" value="19"/>
</dbReference>
<sequence>MQSTRKHRSDCQMIAKHLSSFYNQIIVMGSSASSCFDGGLAAAGSTPLHRAAFESNLAEVIKLLEEGEPGNKTSESGATVLHFAAANVNHGREITKYLLDKHIPGVTVGRMNRNGEEAIHYAIRLGNLDVVKDLLNIRGADAHLMQFCVKQNQLEIAKLVYKHDSNTIRPLDPEGRSILLLAAEFADLKTCLWLIEENVSVDILSVTDGDSVLHCAARNIKHGWEIIRYLSYFVPSELDVDERNNNIETPIHAALKCNNVRAAEELIKLEADLDIGIRGDNLLTFCVRLNKVDSARFVLKENREQMRETMHSDWNIVESNEDILKIETLFVAALHAGLDMCKWLVEEARLDPKAVNEADKNRSALHYSALNQTYGRELVRFFVGKKINVNWKDNLNKTPLNIALEAENIECVRELLRCGAKLGLVTYEENYLHFCVRWNKLKSAKFICYLKPDMIKRKLVSGHSILHVAALYSDVKMFKWLVEKGAGDLSKETGTAETSLHFAAKNKAHGSKIASYLVSLARDNINAKNQFQETPLCVALLNENLSFAEEIVSLGADLTAPVRNESLLFSCIRLKKLKSAEFILEKEEDMIRQRGSRGETVLHFAAEKSDLATCQWLISKGADFRTLSDHGSSVLHFAASNKMKNGRKLVCYFSSFNLDLNAINDSRETPLHTALIKDNEDVVEELCKLGADPKVVIDGETLLHFCACLGRLRSAKALLAKDPSLLSEVDNTGRTALHVAAKWGNKEFFQWLVHQGINGDVEDHEGRKAIDLLQ</sequence>
<reference evidence="4 5" key="1">
    <citation type="submission" date="2020-04" db="EMBL/GenBank/DDBJ databases">
        <authorList>
            <person name="Alioto T."/>
            <person name="Alioto T."/>
            <person name="Gomez Garrido J."/>
        </authorList>
    </citation>
    <scope>NUCLEOTIDE SEQUENCE [LARGE SCALE GENOMIC DNA]</scope>
</reference>
<dbReference type="PROSITE" id="PS51257">
    <property type="entry name" value="PROKAR_LIPOPROTEIN"/>
    <property type="match status" value="1"/>
</dbReference>
<feature type="repeat" description="ANK" evidence="3">
    <location>
        <begin position="461"/>
        <end position="486"/>
    </location>
</feature>
<dbReference type="InterPro" id="IPR036770">
    <property type="entry name" value="Ankyrin_rpt-contain_sf"/>
</dbReference>
<dbReference type="Pfam" id="PF12796">
    <property type="entry name" value="Ank_2"/>
    <property type="match status" value="6"/>
</dbReference>
<comment type="caution">
    <text evidence="4">The sequence shown here is derived from an EMBL/GenBank/DDBJ whole genome shotgun (WGS) entry which is preliminary data.</text>
</comment>
<dbReference type="PROSITE" id="PS50088">
    <property type="entry name" value="ANK_REPEAT"/>
    <property type="match status" value="7"/>
</dbReference>
<feature type="repeat" description="ANK" evidence="3">
    <location>
        <begin position="395"/>
        <end position="427"/>
    </location>
</feature>
<feature type="repeat" description="ANK" evidence="3">
    <location>
        <begin position="732"/>
        <end position="764"/>
    </location>
</feature>
<dbReference type="InterPro" id="IPR002110">
    <property type="entry name" value="Ankyrin_rpt"/>
</dbReference>
<proteinExistence type="predicted"/>
<keyword evidence="1" id="KW-0677">Repeat</keyword>
<evidence type="ECO:0000256" key="1">
    <source>
        <dbReference type="ARBA" id="ARBA00022737"/>
    </source>
</evidence>
<keyword evidence="2 3" id="KW-0040">ANK repeat</keyword>
<dbReference type="EMBL" id="CADEPI010000579">
    <property type="protein sequence ID" value="CAB3387463.1"/>
    <property type="molecule type" value="Genomic_DNA"/>
</dbReference>
<dbReference type="AlphaFoldDB" id="A0A8S1E3G1"/>
<accession>A0A8S1E3G1</accession>
<keyword evidence="5" id="KW-1185">Reference proteome</keyword>
<protein>
    <submittedName>
        <fullName evidence="4">Uncharacterized protein</fullName>
    </submittedName>
</protein>
<feature type="repeat" description="ANK" evidence="3">
    <location>
        <begin position="597"/>
        <end position="629"/>
    </location>
</feature>
<evidence type="ECO:0000256" key="3">
    <source>
        <dbReference type="PROSITE-ProRule" id="PRU00023"/>
    </source>
</evidence>
<dbReference type="PANTHER" id="PTHR24198">
    <property type="entry name" value="ANKYRIN REPEAT AND PROTEIN KINASE DOMAIN-CONTAINING PROTEIN"/>
    <property type="match status" value="1"/>
</dbReference>
<evidence type="ECO:0000313" key="4">
    <source>
        <dbReference type="EMBL" id="CAB3387463.1"/>
    </source>
</evidence>
<dbReference type="SUPFAM" id="SSF140860">
    <property type="entry name" value="Pseudo ankyrin repeat-like"/>
    <property type="match status" value="1"/>
</dbReference>
<dbReference type="SUPFAM" id="SSF48403">
    <property type="entry name" value="Ankyrin repeat"/>
    <property type="match status" value="3"/>
</dbReference>
<dbReference type="PROSITE" id="PS50297">
    <property type="entry name" value="ANK_REP_REGION"/>
    <property type="match status" value="5"/>
</dbReference>
<evidence type="ECO:0000313" key="5">
    <source>
        <dbReference type="Proteomes" id="UP000494165"/>
    </source>
</evidence>
<feature type="repeat" description="ANK" evidence="3">
    <location>
        <begin position="114"/>
        <end position="147"/>
    </location>
</feature>